<dbReference type="AlphaFoldDB" id="A0A918H5A6"/>
<accession>A0A918H5A6</accession>
<reference evidence="1" key="1">
    <citation type="journal article" date="2014" name="Int. J. Syst. Evol. Microbiol.">
        <title>Complete genome sequence of Corynebacterium casei LMG S-19264T (=DSM 44701T), isolated from a smear-ripened cheese.</title>
        <authorList>
            <consortium name="US DOE Joint Genome Institute (JGI-PGF)"/>
            <person name="Walter F."/>
            <person name="Albersmeier A."/>
            <person name="Kalinowski J."/>
            <person name="Ruckert C."/>
        </authorList>
    </citation>
    <scope>NUCLEOTIDE SEQUENCE</scope>
    <source>
        <strain evidence="1">JCM 3172</strain>
    </source>
</reference>
<organism evidence="1 2">
    <name type="scientific">Streptomyces purpureus</name>
    <dbReference type="NCBI Taxonomy" id="1951"/>
    <lineage>
        <taxon>Bacteria</taxon>
        <taxon>Bacillati</taxon>
        <taxon>Actinomycetota</taxon>
        <taxon>Actinomycetes</taxon>
        <taxon>Kitasatosporales</taxon>
        <taxon>Streptomycetaceae</taxon>
        <taxon>Streptomyces</taxon>
    </lineage>
</organism>
<comment type="caution">
    <text evidence="1">The sequence shown here is derived from an EMBL/GenBank/DDBJ whole genome shotgun (WGS) entry which is preliminary data.</text>
</comment>
<dbReference type="EMBL" id="BMQQ01000012">
    <property type="protein sequence ID" value="GGT37769.1"/>
    <property type="molecule type" value="Genomic_DNA"/>
</dbReference>
<evidence type="ECO:0008006" key="3">
    <source>
        <dbReference type="Google" id="ProtNLM"/>
    </source>
</evidence>
<dbReference type="InterPro" id="IPR047919">
    <property type="entry name" value="SCO3374-like"/>
</dbReference>
<gene>
    <name evidence="1" type="ORF">GCM10014713_34280</name>
</gene>
<name>A0A918H5A6_9ACTN</name>
<dbReference type="NCBIfam" id="NF040464">
    <property type="entry name" value="SCO3374_fam"/>
    <property type="match status" value="1"/>
</dbReference>
<evidence type="ECO:0000313" key="1">
    <source>
        <dbReference type="EMBL" id="GGT37769.1"/>
    </source>
</evidence>
<sequence>MAFTVPLPRTPLCRTPLERPDLARWYEDELGWATEGGAAGSPVLLPTGRRFDVLDLPAVAGYAVLRRMGGTGPVALMGPRMRLLVAAGSAEELSGLLDWLEWGGIALDLTVLGAGGRITAPVPPGWSGSGPQGAAVWLRPPEPGREVEPSLPALPAVGGAGSGLARLVDAAATECHRARLLRTQPLAFS</sequence>
<evidence type="ECO:0000313" key="2">
    <source>
        <dbReference type="Proteomes" id="UP000619486"/>
    </source>
</evidence>
<dbReference type="Proteomes" id="UP000619486">
    <property type="component" value="Unassembled WGS sequence"/>
</dbReference>
<proteinExistence type="predicted"/>
<keyword evidence="2" id="KW-1185">Reference proteome</keyword>
<protein>
    <recommendedName>
        <fullName evidence="3">Proline-rich protein</fullName>
    </recommendedName>
</protein>
<reference evidence="1" key="2">
    <citation type="submission" date="2020-09" db="EMBL/GenBank/DDBJ databases">
        <authorList>
            <person name="Sun Q."/>
            <person name="Ohkuma M."/>
        </authorList>
    </citation>
    <scope>NUCLEOTIDE SEQUENCE</scope>
    <source>
        <strain evidence="1">JCM 3172</strain>
    </source>
</reference>
<dbReference type="RefSeq" id="WP_019888452.1">
    <property type="nucleotide sequence ID" value="NZ_BMQQ01000012.1"/>
</dbReference>